<accession>A0A1Z1M3H5</accession>
<dbReference type="GO" id="GO:0042781">
    <property type="term" value="F:3'-tRNA processing endoribonuclease activity"/>
    <property type="evidence" value="ECO:0007669"/>
    <property type="project" value="TreeGrafter"/>
</dbReference>
<dbReference type="PANTHER" id="PTHR46018">
    <property type="entry name" value="ZINC PHOSPHODIESTERASE ELAC PROTEIN 1"/>
    <property type="match status" value="1"/>
</dbReference>
<geneLocation type="chloroplast" evidence="1"/>
<gene>
    <name evidence="1" type="primary">rnz</name>
</gene>
<dbReference type="AlphaFoldDB" id="A0A1Z1M3H5"/>
<reference evidence="1" key="1">
    <citation type="journal article" date="2017" name="J. Phycol.">
        <title>Analysis of chloroplast genomes and a supermatrix inform reclassification of the Rhodomelaceae (Rhodophyta).</title>
        <authorList>
            <person name="Diaz-Tapia P."/>
            <person name="Maggs C.A."/>
            <person name="West J.A."/>
            <person name="Verbruggen H."/>
        </authorList>
    </citation>
    <scope>NUCLEOTIDE SEQUENCE</scope>
    <source>
        <strain evidence="1">JH1427</strain>
    </source>
</reference>
<dbReference type="SUPFAM" id="SSF56281">
    <property type="entry name" value="Metallo-hydrolase/oxidoreductase"/>
    <property type="match status" value="1"/>
</dbReference>
<dbReference type="PANTHER" id="PTHR46018:SF2">
    <property type="entry name" value="ZINC PHOSPHODIESTERASE ELAC PROTEIN 1"/>
    <property type="match status" value="1"/>
</dbReference>
<dbReference type="RefSeq" id="YP_009391977.1">
    <property type="nucleotide sequence ID" value="NC_035261.1"/>
</dbReference>
<evidence type="ECO:0000313" key="1">
    <source>
        <dbReference type="EMBL" id="ARW60325.1"/>
    </source>
</evidence>
<sequence>MLRYLNFETYSIKNMSISFLIKLPSVKDTWLFNCIEGSQFNFLHQNLKVNSITKIILPDLHISRIAGLLGLLSTLNLIGRTKSLHIYAPVNLKYYLDLGKKYSKTNFSYILYIHVLTTGLIINQHGCRVYSLKCNNYYEFFIIQSKHCGKFYLDMAKKNYLLPGPLYGKLKRGYTFLLADGFVLNGSHFTSSNIVGDQVFCLFSFFYDRKVVESLYCGRLVLFM</sequence>
<organism evidence="1">
    <name type="scientific">Periphykon beckeri</name>
    <dbReference type="NCBI Taxonomy" id="2006982"/>
    <lineage>
        <taxon>Eukaryota</taxon>
        <taxon>Rhodophyta</taxon>
        <taxon>Florideophyceae</taxon>
        <taxon>Rhodymeniophycidae</taxon>
        <taxon>Ceramiales</taxon>
        <taxon>Rhodomelaceae</taxon>
        <taxon>Periphykon</taxon>
    </lineage>
</organism>
<dbReference type="Gene3D" id="3.60.15.10">
    <property type="entry name" value="Ribonuclease Z/Hydroxyacylglutathione hydrolase-like"/>
    <property type="match status" value="1"/>
</dbReference>
<name>A0A1Z1M3H5_9FLOR</name>
<dbReference type="InterPro" id="IPR036866">
    <property type="entry name" value="RibonucZ/Hydroxyglut_hydro"/>
</dbReference>
<dbReference type="EMBL" id="MF101413">
    <property type="protein sequence ID" value="ARW60325.1"/>
    <property type="molecule type" value="Genomic_DNA"/>
</dbReference>
<proteinExistence type="predicted"/>
<keyword evidence="1" id="KW-0934">Plastid</keyword>
<dbReference type="GeneID" id="33353435"/>
<protein>
    <submittedName>
        <fullName evidence="1">Ribonuclease Z</fullName>
    </submittedName>
</protein>
<keyword evidence="1" id="KW-0150">Chloroplast</keyword>